<evidence type="ECO:0000313" key="2">
    <source>
        <dbReference type="Proteomes" id="UP000054715"/>
    </source>
</evidence>
<dbReference type="Proteomes" id="UP000054715">
    <property type="component" value="Unassembled WGS sequence"/>
</dbReference>
<accession>A0A0W0UW94</accession>
<dbReference type="EMBL" id="LNYG01000007">
    <property type="protein sequence ID" value="KTD12142.1"/>
    <property type="molecule type" value="Genomic_DNA"/>
</dbReference>
<comment type="caution">
    <text evidence="1">The sequence shown here is derived from an EMBL/GenBank/DDBJ whole genome shotgun (WGS) entry which is preliminary data.</text>
</comment>
<evidence type="ECO:0000313" key="1">
    <source>
        <dbReference type="EMBL" id="KTD12142.1"/>
    </source>
</evidence>
<reference evidence="1 2" key="1">
    <citation type="submission" date="2015-11" db="EMBL/GenBank/DDBJ databases">
        <title>Genomic analysis of 38 Legionella species identifies large and diverse effector repertoires.</title>
        <authorList>
            <person name="Burstein D."/>
            <person name="Amaro F."/>
            <person name="Zusman T."/>
            <person name="Lifshitz Z."/>
            <person name="Cohen O."/>
            <person name="Gilbert J.A."/>
            <person name="Pupko T."/>
            <person name="Shuman H.A."/>
            <person name="Segal G."/>
        </authorList>
    </citation>
    <scope>NUCLEOTIDE SEQUENCE [LARGE SCALE GENOMIC DNA]</scope>
    <source>
        <strain evidence="1 2">JA-26-G1-E2</strain>
    </source>
</reference>
<sequence length="69" mass="7803">MSTGYWENILRIRLTQQPPVQQFEDLSDDGFTDWYMPAICELGRFIGLGDDAGCGNTNPNLYTTLFASH</sequence>
<dbReference type="STRING" id="455.Ljam_0358"/>
<gene>
    <name evidence="1" type="ORF">Ljam_0358</name>
</gene>
<name>A0A0W0UW94_9GAMM</name>
<proteinExistence type="predicted"/>
<protein>
    <submittedName>
        <fullName evidence="1">Uncharacterized protein</fullName>
    </submittedName>
</protein>
<dbReference type="AlphaFoldDB" id="A0A0W0UW94"/>
<organism evidence="1 2">
    <name type="scientific">Legionella jamestowniensis</name>
    <dbReference type="NCBI Taxonomy" id="455"/>
    <lineage>
        <taxon>Bacteria</taxon>
        <taxon>Pseudomonadati</taxon>
        <taxon>Pseudomonadota</taxon>
        <taxon>Gammaproteobacteria</taxon>
        <taxon>Legionellales</taxon>
        <taxon>Legionellaceae</taxon>
        <taxon>Legionella</taxon>
    </lineage>
</organism>